<gene>
    <name evidence="3" type="ORF">CBG15502</name>
    <name evidence="3" type="ORF">CBG_15502</name>
</gene>
<dbReference type="CTD" id="8587406"/>
<feature type="compositionally biased region" description="Basic residues" evidence="2">
    <location>
        <begin position="674"/>
        <end position="683"/>
    </location>
</feature>
<reference evidence="3 4" key="1">
    <citation type="journal article" date="2003" name="PLoS Biol.">
        <title>The genome sequence of Caenorhabditis briggsae: a platform for comparative genomics.</title>
        <authorList>
            <person name="Stein L.D."/>
            <person name="Bao Z."/>
            <person name="Blasiar D."/>
            <person name="Blumenthal T."/>
            <person name="Brent M.R."/>
            <person name="Chen N."/>
            <person name="Chinwalla A."/>
            <person name="Clarke L."/>
            <person name="Clee C."/>
            <person name="Coghlan A."/>
            <person name="Coulson A."/>
            <person name="D'Eustachio P."/>
            <person name="Fitch D.H."/>
            <person name="Fulton L.A."/>
            <person name="Fulton R.E."/>
            <person name="Griffiths-Jones S."/>
            <person name="Harris T.W."/>
            <person name="Hillier L.W."/>
            <person name="Kamath R."/>
            <person name="Kuwabara P.E."/>
            <person name="Mardis E.R."/>
            <person name="Marra M.A."/>
            <person name="Miner T.L."/>
            <person name="Minx P."/>
            <person name="Mullikin J.C."/>
            <person name="Plumb R.W."/>
            <person name="Rogers J."/>
            <person name="Schein J.E."/>
            <person name="Sohrmann M."/>
            <person name="Spieth J."/>
            <person name="Stajich J.E."/>
            <person name="Wei C."/>
            <person name="Willey D."/>
            <person name="Wilson R.K."/>
            <person name="Durbin R."/>
            <person name="Waterston R.H."/>
        </authorList>
    </citation>
    <scope>NUCLEOTIDE SEQUENCE [LARGE SCALE GENOMIC DNA]</scope>
    <source>
        <strain evidence="3 4">AF16</strain>
    </source>
</reference>
<keyword evidence="1" id="KW-0175">Coiled coil</keyword>
<feature type="compositionally biased region" description="Basic and acidic residues" evidence="2">
    <location>
        <begin position="687"/>
        <end position="696"/>
    </location>
</feature>
<feature type="compositionally biased region" description="Acidic residues" evidence="2">
    <location>
        <begin position="193"/>
        <end position="209"/>
    </location>
</feature>
<proteinExistence type="predicted"/>
<evidence type="ECO:0000313" key="4">
    <source>
        <dbReference type="Proteomes" id="UP000008549"/>
    </source>
</evidence>
<organism evidence="3 4">
    <name type="scientific">Caenorhabditis briggsae</name>
    <dbReference type="NCBI Taxonomy" id="6238"/>
    <lineage>
        <taxon>Eukaryota</taxon>
        <taxon>Metazoa</taxon>
        <taxon>Ecdysozoa</taxon>
        <taxon>Nematoda</taxon>
        <taxon>Chromadorea</taxon>
        <taxon>Rhabditida</taxon>
        <taxon>Rhabditina</taxon>
        <taxon>Rhabditomorpha</taxon>
        <taxon>Rhabditoidea</taxon>
        <taxon>Rhabditidae</taxon>
        <taxon>Peloderinae</taxon>
        <taxon>Caenorhabditis</taxon>
    </lineage>
</organism>
<feature type="coiled-coil region" evidence="1">
    <location>
        <begin position="490"/>
        <end position="517"/>
    </location>
</feature>
<feature type="region of interest" description="Disordered" evidence="2">
    <location>
        <begin position="633"/>
        <end position="696"/>
    </location>
</feature>
<dbReference type="InParanoid" id="A8XM69"/>
<feature type="region of interest" description="Disordered" evidence="2">
    <location>
        <begin position="176"/>
        <end position="225"/>
    </location>
</feature>
<dbReference type="HOGENOM" id="CLU_380468_0_0_1"/>
<dbReference type="KEGG" id="cbr:CBG_15502"/>
<dbReference type="GeneID" id="8587406"/>
<evidence type="ECO:0000256" key="1">
    <source>
        <dbReference type="SAM" id="Coils"/>
    </source>
</evidence>
<keyword evidence="4" id="KW-1185">Reference proteome</keyword>
<evidence type="ECO:0000256" key="2">
    <source>
        <dbReference type="SAM" id="MobiDB-lite"/>
    </source>
</evidence>
<dbReference type="eggNOG" id="ENOG502TJ0I">
    <property type="taxonomic scope" value="Eukaryota"/>
</dbReference>
<dbReference type="EMBL" id="HE601046">
    <property type="protein sequence ID" value="CAP33744.1"/>
    <property type="molecule type" value="Genomic_DNA"/>
</dbReference>
<accession>A8XM69</accession>
<sequence length="728" mass="82060">MATFMIEYVTRFKVRFEAVIVKHQQDPLSNGVLNELQLTRARRVVNAANVLLAMGPDAIRIVFLLRGSIVNDAEGHKIKAPYFWRVQNFIGSRIAYKHTFIKATAEKKAMWEKDHQLKDGFDRFENAGEDDSVFVSEPQNFVVRSSPNLGLFSLAALQVVEDGLVIHWPVINKDNNMEVEDQSEGGTERDASEEADVQIQEEEGDEEGGEISVGNTLETREGEETEVQKLQAKLYAAERKLVEERNHRKEELAEITKLHQSLVAEKEELRLKNLTNQAKIKELENQHWADRKEVEDLKKMMDRDVIAERKKNDALQAAIAEAEKFFEMERSAMKPRRASRRHTAANHTAEPVGSTPPEPPTSELSGRKSGARGKSANAARKSCPRGSATTAKKYTDCRTRSYFGEENADALLEQLTTAIQCLEIVTTDRNHLVYDQQTNDSSPNAVSTEEATATSPPNMDCSNTANNVSLPTQDTRIQSAADTPPITVDVRQAELINKALIDELQMLQVQVHQANRAKALETQHRLQMEADLKHKIHQLMSGQENLKRAPAFLPTTASHDATVEMPSSTHNVVHNINVSHNSTHDISNHSSATEDMLANIMTAVSHLTAQQERSKQQNMLRTARLEQLVKKLASADHDAHSSEPMNSKVDEFETQNANEEQYYTRTAYSDSKSRSRAHRRSRSRSYSPKDDRHSSHDLKLNLDFSVKFIEQFTGSENFDAFIQSFDRG</sequence>
<feature type="region of interest" description="Disordered" evidence="2">
    <location>
        <begin position="332"/>
        <end position="390"/>
    </location>
</feature>
<dbReference type="AlphaFoldDB" id="A8XM69"/>
<feature type="region of interest" description="Disordered" evidence="2">
    <location>
        <begin position="435"/>
        <end position="462"/>
    </location>
</feature>
<dbReference type="Proteomes" id="UP000008549">
    <property type="component" value="Unassembled WGS sequence"/>
</dbReference>
<dbReference type="RefSeq" id="XP_002645407.1">
    <property type="nucleotide sequence ID" value="XM_002645361.1"/>
</dbReference>
<name>A8XM69_CAEBR</name>
<feature type="compositionally biased region" description="Polar residues" evidence="2">
    <location>
        <begin position="654"/>
        <end position="668"/>
    </location>
</feature>
<protein>
    <submittedName>
        <fullName evidence="3">Protein CBG15502</fullName>
    </submittedName>
</protein>
<reference evidence="3 4" key="2">
    <citation type="journal article" date="2011" name="PLoS Genet.">
        <title>Caenorhabditis briggsae recombinant inbred line genotypes reveal inter-strain incompatibility and the evolution of recombination.</title>
        <authorList>
            <person name="Ross J.A."/>
            <person name="Koboldt D.C."/>
            <person name="Staisch J.E."/>
            <person name="Chamberlin H.M."/>
            <person name="Gupta B.P."/>
            <person name="Miller R.D."/>
            <person name="Baird S.E."/>
            <person name="Haag E.S."/>
        </authorList>
    </citation>
    <scope>NUCLEOTIDE SEQUENCE [LARGE SCALE GENOMIC DNA]</scope>
    <source>
        <strain evidence="3 4">AF16</strain>
    </source>
</reference>
<feature type="compositionally biased region" description="Basic residues" evidence="2">
    <location>
        <begin position="333"/>
        <end position="344"/>
    </location>
</feature>
<evidence type="ECO:0000313" key="3">
    <source>
        <dbReference type="EMBL" id="CAP33744.1"/>
    </source>
</evidence>